<feature type="non-terminal residue" evidence="2">
    <location>
        <position position="1"/>
    </location>
</feature>
<name>A0A392W5G3_9FABA</name>
<evidence type="ECO:0000256" key="1">
    <source>
        <dbReference type="SAM" id="MobiDB-lite"/>
    </source>
</evidence>
<keyword evidence="3" id="KW-1185">Reference proteome</keyword>
<organism evidence="2 3">
    <name type="scientific">Trifolium medium</name>
    <dbReference type="NCBI Taxonomy" id="97028"/>
    <lineage>
        <taxon>Eukaryota</taxon>
        <taxon>Viridiplantae</taxon>
        <taxon>Streptophyta</taxon>
        <taxon>Embryophyta</taxon>
        <taxon>Tracheophyta</taxon>
        <taxon>Spermatophyta</taxon>
        <taxon>Magnoliopsida</taxon>
        <taxon>eudicotyledons</taxon>
        <taxon>Gunneridae</taxon>
        <taxon>Pentapetalae</taxon>
        <taxon>rosids</taxon>
        <taxon>fabids</taxon>
        <taxon>Fabales</taxon>
        <taxon>Fabaceae</taxon>
        <taxon>Papilionoideae</taxon>
        <taxon>50 kb inversion clade</taxon>
        <taxon>NPAAA clade</taxon>
        <taxon>Hologalegina</taxon>
        <taxon>IRL clade</taxon>
        <taxon>Trifolieae</taxon>
        <taxon>Trifolium</taxon>
    </lineage>
</organism>
<accession>A0A392W5G3</accession>
<feature type="compositionally biased region" description="Low complexity" evidence="1">
    <location>
        <begin position="32"/>
        <end position="51"/>
    </location>
</feature>
<dbReference type="AlphaFoldDB" id="A0A392W5G3"/>
<comment type="caution">
    <text evidence="2">The sequence shown here is derived from an EMBL/GenBank/DDBJ whole genome shotgun (WGS) entry which is preliminary data.</text>
</comment>
<evidence type="ECO:0000313" key="2">
    <source>
        <dbReference type="EMBL" id="MCI95636.1"/>
    </source>
</evidence>
<feature type="region of interest" description="Disordered" evidence="1">
    <location>
        <begin position="1"/>
        <end position="51"/>
    </location>
</feature>
<reference evidence="2 3" key="1">
    <citation type="journal article" date="2018" name="Front. Plant Sci.">
        <title>Red Clover (Trifolium pratense) and Zigzag Clover (T. medium) - A Picture of Genomic Similarities and Differences.</title>
        <authorList>
            <person name="Dluhosova J."/>
            <person name="Istvanek J."/>
            <person name="Nedelnik J."/>
            <person name="Repkova J."/>
        </authorList>
    </citation>
    <scope>NUCLEOTIDE SEQUENCE [LARGE SCALE GENOMIC DNA]</scope>
    <source>
        <strain evidence="3">cv. 10/8</strain>
        <tissue evidence="2">Leaf</tissue>
    </source>
</reference>
<sequence>NTGGGQRRSHRSTPELRRPPPCRWPEHRREPPSAAVPVARAPPWTAAGGGC</sequence>
<feature type="compositionally biased region" description="Basic and acidic residues" evidence="1">
    <location>
        <begin position="12"/>
        <end position="31"/>
    </location>
</feature>
<proteinExistence type="predicted"/>
<dbReference type="Proteomes" id="UP000265520">
    <property type="component" value="Unassembled WGS sequence"/>
</dbReference>
<protein>
    <submittedName>
        <fullName evidence="2">Uncharacterized protein</fullName>
    </submittedName>
</protein>
<dbReference type="EMBL" id="LXQA011392717">
    <property type="protein sequence ID" value="MCI95636.1"/>
    <property type="molecule type" value="Genomic_DNA"/>
</dbReference>
<evidence type="ECO:0000313" key="3">
    <source>
        <dbReference type="Proteomes" id="UP000265520"/>
    </source>
</evidence>